<protein>
    <recommendedName>
        <fullName evidence="8">Isoprenylcysteine carboxylmethyltransferase family protein</fullName>
    </recommendedName>
</protein>
<keyword evidence="2 5" id="KW-0812">Transmembrane</keyword>
<evidence type="ECO:0000256" key="5">
    <source>
        <dbReference type="SAM" id="Phobius"/>
    </source>
</evidence>
<dbReference type="Gene3D" id="1.20.120.1630">
    <property type="match status" value="1"/>
</dbReference>
<dbReference type="EMBL" id="CP002738">
    <property type="protein sequence ID" value="AEF98788.1"/>
    <property type="molecule type" value="Genomic_DNA"/>
</dbReference>
<feature type="transmembrane region" description="Helical" evidence="5">
    <location>
        <begin position="21"/>
        <end position="42"/>
    </location>
</feature>
<evidence type="ECO:0000256" key="3">
    <source>
        <dbReference type="ARBA" id="ARBA00022989"/>
    </source>
</evidence>
<keyword evidence="7" id="KW-1185">Reference proteome</keyword>
<proteinExistence type="predicted"/>
<dbReference type="InterPro" id="IPR007318">
    <property type="entry name" value="Phopholipid_MeTrfase"/>
</dbReference>
<reference key="2">
    <citation type="submission" date="2011-05" db="EMBL/GenBank/DDBJ databases">
        <title>Complete genome sequence of the aerobic marine methanotroph Methylomonas methanica MC09.</title>
        <authorList>
            <person name="Boden R."/>
            <person name="Cunliffe M."/>
            <person name="Scanlan J."/>
            <person name="Moussard H."/>
            <person name="Kits K.D."/>
            <person name="Klotz M."/>
            <person name="Jetten M."/>
            <person name="Vuilleumier S."/>
            <person name="Han J."/>
            <person name="Peters L."/>
            <person name="Mikhailova N."/>
            <person name="Teshima H."/>
            <person name="Tapia R."/>
            <person name="Kyrpides N."/>
            <person name="Ivanova N."/>
            <person name="Pagani I."/>
            <person name="Cheng J.-F."/>
            <person name="Goodwin L."/>
            <person name="Han C."/>
            <person name="Hauser L."/>
            <person name="Land M."/>
            <person name="Lapidus A."/>
            <person name="Lucas S."/>
            <person name="Pitluck S."/>
            <person name="Woyke T."/>
            <person name="Stein L.Y."/>
            <person name="Murrell C."/>
        </authorList>
    </citation>
    <scope>NUCLEOTIDE SEQUENCE</scope>
    <source>
        <strain>MC09</strain>
    </source>
</reference>
<dbReference type="Pfam" id="PF04191">
    <property type="entry name" value="PEMT"/>
    <property type="match status" value="1"/>
</dbReference>
<gene>
    <name evidence="6" type="ordered locus">Metme_0341</name>
</gene>
<dbReference type="RefSeq" id="WP_013817061.1">
    <property type="nucleotide sequence ID" value="NC_015572.1"/>
</dbReference>
<organism evidence="6 7">
    <name type="scientific">Methylomonas methanica (strain DSM 25384 / MC09)</name>
    <dbReference type="NCBI Taxonomy" id="857087"/>
    <lineage>
        <taxon>Bacteria</taxon>
        <taxon>Pseudomonadati</taxon>
        <taxon>Pseudomonadota</taxon>
        <taxon>Gammaproteobacteria</taxon>
        <taxon>Methylococcales</taxon>
        <taxon>Methylococcaceae</taxon>
        <taxon>Methylomonas</taxon>
    </lineage>
</organism>
<evidence type="ECO:0000256" key="1">
    <source>
        <dbReference type="ARBA" id="ARBA00004127"/>
    </source>
</evidence>
<feature type="transmembrane region" description="Helical" evidence="5">
    <location>
        <begin position="54"/>
        <end position="75"/>
    </location>
</feature>
<dbReference type="STRING" id="857087.Metme_0341"/>
<dbReference type="HOGENOM" id="CLU_065200_4_1_6"/>
<sequence length="182" mass="20237">MSAKIALPPVTQTLFDVRFFLAIKVLLFTLLIPGTVILYFPYSMVSASAGGLHIASLLLALPAGVFILIGLAIYLRCAWDFAVDGLGTPAPIDPPKHLVRGGLYRRSRNPMYQGVLLLLLAECLLFPYAGLWTYFGSIALVFQTFVVFYEEPALRKRFGDAYEAYCRQVPRWGFAVRIPATE</sequence>
<accession>G0A0L2</accession>
<dbReference type="OrthoDB" id="9811969at2"/>
<evidence type="ECO:0000313" key="7">
    <source>
        <dbReference type="Proteomes" id="UP000008888"/>
    </source>
</evidence>
<reference evidence="6 7" key="1">
    <citation type="journal article" date="2011" name="J. Bacteriol.">
        <title>Complete Genome Sequence of the Aerobic Marine Methanotroph Methylomonas methanica MC09.</title>
        <authorList>
            <person name="Boden R."/>
            <person name="Cunliffe M."/>
            <person name="Scanlan J."/>
            <person name="Moussard H."/>
            <person name="Kits K.D."/>
            <person name="Klotz M.G."/>
            <person name="Jetten M.S."/>
            <person name="Vuilleumier S."/>
            <person name="Han J."/>
            <person name="Peters L."/>
            <person name="Mikhailova N."/>
            <person name="Teshima H."/>
            <person name="Tapia R."/>
            <person name="Kyrpides N."/>
            <person name="Ivanova N."/>
            <person name="Pagani I."/>
            <person name="Cheng J.F."/>
            <person name="Goodwin L."/>
            <person name="Han C."/>
            <person name="Hauser L."/>
            <person name="Land M.L."/>
            <person name="Lapidus A."/>
            <person name="Lucas S."/>
            <person name="Pitluck S."/>
            <person name="Woyke T."/>
            <person name="Stein L."/>
            <person name="Murrell J.C."/>
        </authorList>
    </citation>
    <scope>NUCLEOTIDE SEQUENCE [LARGE SCALE GENOMIC DNA]</scope>
    <source>
        <strain evidence="6 7">MC09</strain>
    </source>
</reference>
<dbReference type="KEGG" id="mmt:Metme_0341"/>
<name>G0A0L2_METMM</name>
<feature type="transmembrane region" description="Helical" evidence="5">
    <location>
        <begin position="110"/>
        <end position="128"/>
    </location>
</feature>
<comment type="subcellular location">
    <subcellularLocation>
        <location evidence="1">Endomembrane system</location>
        <topology evidence="1">Multi-pass membrane protein</topology>
    </subcellularLocation>
</comment>
<dbReference type="eggNOG" id="COG2020">
    <property type="taxonomic scope" value="Bacteria"/>
</dbReference>
<keyword evidence="4 5" id="KW-0472">Membrane</keyword>
<reference evidence="7" key="3">
    <citation type="submission" date="2011-05" db="EMBL/GenBank/DDBJ databases">
        <title>Complete sequence of Methylomonas methanica MC09.</title>
        <authorList>
            <consortium name="US DOE Joint Genome Institute"/>
            <person name="Lucas S."/>
            <person name="Han J."/>
            <person name="Lapidus A."/>
            <person name="Cheng J.-F."/>
            <person name="Goodwin L."/>
            <person name="Pitluck S."/>
            <person name="Peters L."/>
            <person name="Mikhailova N."/>
            <person name="Teshima H."/>
            <person name="Han C."/>
            <person name="Tapia R."/>
            <person name="Land M."/>
            <person name="Hauser L."/>
            <person name="Kyrpides N."/>
            <person name="Ivanova N."/>
            <person name="Pagani I."/>
            <person name="Stein L."/>
            <person name="Woyke T."/>
        </authorList>
    </citation>
    <scope>NUCLEOTIDE SEQUENCE [LARGE SCALE GENOMIC DNA]</scope>
    <source>
        <strain evidence="7">MC09</strain>
    </source>
</reference>
<dbReference type="Proteomes" id="UP000008888">
    <property type="component" value="Chromosome"/>
</dbReference>
<evidence type="ECO:0000256" key="4">
    <source>
        <dbReference type="ARBA" id="ARBA00023136"/>
    </source>
</evidence>
<evidence type="ECO:0000313" key="6">
    <source>
        <dbReference type="EMBL" id="AEF98788.1"/>
    </source>
</evidence>
<keyword evidence="3 5" id="KW-1133">Transmembrane helix</keyword>
<evidence type="ECO:0008006" key="8">
    <source>
        <dbReference type="Google" id="ProtNLM"/>
    </source>
</evidence>
<dbReference type="GO" id="GO:0012505">
    <property type="term" value="C:endomembrane system"/>
    <property type="evidence" value="ECO:0007669"/>
    <property type="project" value="UniProtKB-SubCell"/>
</dbReference>
<dbReference type="AlphaFoldDB" id="G0A0L2"/>
<evidence type="ECO:0000256" key="2">
    <source>
        <dbReference type="ARBA" id="ARBA00022692"/>
    </source>
</evidence>